<organism evidence="2 4">
    <name type="scientific">Brachybacterium saurashtrense</name>
    <dbReference type="NCBI Taxonomy" id="556288"/>
    <lineage>
        <taxon>Bacteria</taxon>
        <taxon>Bacillati</taxon>
        <taxon>Actinomycetota</taxon>
        <taxon>Actinomycetes</taxon>
        <taxon>Micrococcales</taxon>
        <taxon>Dermabacteraceae</taxon>
        <taxon>Brachybacterium</taxon>
    </lineage>
</organism>
<accession>A0A345YQA4</accession>
<dbReference type="OrthoDB" id="3781280at2"/>
<gene>
    <name evidence="1" type="ORF">DWV08_11135</name>
    <name evidence="2" type="ORF">DXU92_02885</name>
</gene>
<evidence type="ECO:0000313" key="2">
    <source>
        <dbReference type="EMBL" id="RRR23846.1"/>
    </source>
</evidence>
<evidence type="ECO:0000313" key="1">
    <source>
        <dbReference type="EMBL" id="AXK46106.1"/>
    </source>
</evidence>
<evidence type="ECO:0008006" key="5">
    <source>
        <dbReference type="Google" id="ProtNLM"/>
    </source>
</evidence>
<dbReference type="KEGG" id="bsau:DWV08_11135"/>
<dbReference type="EMBL" id="CP031356">
    <property type="protein sequence ID" value="AXK46106.1"/>
    <property type="molecule type" value="Genomic_DNA"/>
</dbReference>
<proteinExistence type="predicted"/>
<evidence type="ECO:0000313" key="3">
    <source>
        <dbReference type="Proteomes" id="UP000254236"/>
    </source>
</evidence>
<reference evidence="2 4" key="2">
    <citation type="submission" date="2018-08" db="EMBL/GenBank/DDBJ databases">
        <title>Brachybacterium saurashtrense DSM 23186.</title>
        <authorList>
            <person name="Li Y."/>
        </authorList>
    </citation>
    <scope>NUCLEOTIDE SEQUENCE [LARGE SCALE GENOMIC DNA]</scope>
    <source>
        <strain evidence="2 4">DSM 23186</strain>
    </source>
</reference>
<reference evidence="1 3" key="1">
    <citation type="submission" date="2018-07" db="EMBL/GenBank/DDBJ databases">
        <title>Brachybacterium saurashtrense DSM 23186 genome sequence.</title>
        <authorList>
            <person name="Guo L."/>
        </authorList>
    </citation>
    <scope>NUCLEOTIDE SEQUENCE [LARGE SCALE GENOMIC DNA]</scope>
    <source>
        <strain evidence="1 3">DSM 23186</strain>
    </source>
</reference>
<protein>
    <recommendedName>
        <fullName evidence="5">DUF4919 domain-containing protein</fullName>
    </recommendedName>
</protein>
<dbReference type="Proteomes" id="UP000282185">
    <property type="component" value="Unassembled WGS sequence"/>
</dbReference>
<name>A0A345YQA4_9MICO</name>
<dbReference type="RefSeq" id="WP_115413856.1">
    <property type="nucleotide sequence ID" value="NZ_CP031356.1"/>
</dbReference>
<sequence>MDFPDAVEAFLLDPTPATRHPLHAAILSDRTFDPRVALRELLGEAPPPQVVLDSIGARMPGLFLSPQAHGLLARAHEALGEESDAERERKLSLLALREIADSGAGTEDSPLEVLRLEDEYDHLQAGHRRSTAQRLHRTDEGAFDVHTLEDGTELWYRLLWRVPEAG</sequence>
<dbReference type="EMBL" id="QSWH01000002">
    <property type="protein sequence ID" value="RRR23846.1"/>
    <property type="molecule type" value="Genomic_DNA"/>
</dbReference>
<evidence type="ECO:0000313" key="4">
    <source>
        <dbReference type="Proteomes" id="UP000282185"/>
    </source>
</evidence>
<dbReference type="Proteomes" id="UP000254236">
    <property type="component" value="Chromosome"/>
</dbReference>
<keyword evidence="3" id="KW-1185">Reference proteome</keyword>
<dbReference type="AlphaFoldDB" id="A0A345YQA4"/>